<sequence length="366" mass="41117">MGVLKGIEELDWGQWEHAYGPATDVPGLLQELLEEESAEDAQYELYGNIIHQGTVYPATKHAIPWLIKLLVPESTADRVWLLQYLLDLAWGDSYMRLHAHLDDDGSPEYASRMAQEVSHVDGVRAAVVDGFEVYLALFDFENVSEVGAAIDLIVGVPELLERLQKDAWAKFEALLAHSDARVRTKATMGLGWFQSWEGMSDYIDRASTDESEAVRWAAAWASGYHRLHTQEVVDRLVHAMLEPQALDDELEAVLERSVGQASIAPLLSAPEEFHPHILEGMTVQLQRAKAIEATEAARLMLLMVFGQERAPESFEELSSRQVEVLRLVSECDEAWVFDGNMSQLLSSWGLPSRRDALKTYVNQKDD</sequence>
<gene>
    <name evidence="1" type="ORF">FRD01_22830</name>
</gene>
<dbReference type="OrthoDB" id="5524201at2"/>
<dbReference type="AlphaFoldDB" id="A0A5B8Y233"/>
<dbReference type="RefSeq" id="WP_146963328.1">
    <property type="nucleotide sequence ID" value="NZ_CP042467.1"/>
</dbReference>
<accession>A0A5B8Y233</accession>
<evidence type="ECO:0000313" key="1">
    <source>
        <dbReference type="EMBL" id="QED30016.1"/>
    </source>
</evidence>
<dbReference type="Pfam" id="PF13646">
    <property type="entry name" value="HEAT_2"/>
    <property type="match status" value="1"/>
</dbReference>
<keyword evidence="2" id="KW-1185">Reference proteome</keyword>
<reference evidence="1 2" key="1">
    <citation type="submission" date="2019-08" db="EMBL/GenBank/DDBJ databases">
        <authorList>
            <person name="Liang Q."/>
        </authorList>
    </citation>
    <scope>NUCLEOTIDE SEQUENCE [LARGE SCALE GENOMIC DNA]</scope>
    <source>
        <strain evidence="1 2">V1718</strain>
    </source>
</reference>
<dbReference type="InterPro" id="IPR011989">
    <property type="entry name" value="ARM-like"/>
</dbReference>
<dbReference type="InterPro" id="IPR016024">
    <property type="entry name" value="ARM-type_fold"/>
</dbReference>
<protein>
    <recommendedName>
        <fullName evidence="3">HEAT repeat domain-containing protein</fullName>
    </recommendedName>
</protein>
<dbReference type="Proteomes" id="UP000321595">
    <property type="component" value="Chromosome"/>
</dbReference>
<dbReference type="EMBL" id="CP042467">
    <property type="protein sequence ID" value="QED30016.1"/>
    <property type="molecule type" value="Genomic_DNA"/>
</dbReference>
<proteinExistence type="predicted"/>
<organism evidence="1 2">
    <name type="scientific">Microvenator marinus</name>
    <dbReference type="NCBI Taxonomy" id="2600177"/>
    <lineage>
        <taxon>Bacteria</taxon>
        <taxon>Deltaproteobacteria</taxon>
        <taxon>Bradymonadales</taxon>
        <taxon>Microvenatoraceae</taxon>
        <taxon>Microvenator</taxon>
    </lineage>
</organism>
<evidence type="ECO:0000313" key="2">
    <source>
        <dbReference type="Proteomes" id="UP000321595"/>
    </source>
</evidence>
<evidence type="ECO:0008006" key="3">
    <source>
        <dbReference type="Google" id="ProtNLM"/>
    </source>
</evidence>
<dbReference type="Gene3D" id="1.25.10.10">
    <property type="entry name" value="Leucine-rich Repeat Variant"/>
    <property type="match status" value="1"/>
</dbReference>
<name>A0A5B8Y233_9DELT</name>
<dbReference type="SUPFAM" id="SSF48371">
    <property type="entry name" value="ARM repeat"/>
    <property type="match status" value="1"/>
</dbReference>
<dbReference type="KEGG" id="bbae:FRD01_22830"/>